<name>A0ABT3VC63_9ACTN</name>
<proteinExistence type="predicted"/>
<keyword evidence="3" id="KW-1185">Reference proteome</keyword>
<organism evidence="2 3">
    <name type="scientific">Streptomyces ortus</name>
    <dbReference type="NCBI Taxonomy" id="2867268"/>
    <lineage>
        <taxon>Bacteria</taxon>
        <taxon>Bacillati</taxon>
        <taxon>Actinomycetota</taxon>
        <taxon>Actinomycetes</taxon>
        <taxon>Kitasatosporales</taxon>
        <taxon>Streptomycetaceae</taxon>
        <taxon>Streptomyces</taxon>
    </lineage>
</organism>
<sequence length="154" mass="16258">MPSATPATPAGGASTTGPHPEPIRFFAVTWVNHDGGYAVRRAAVTAGSLVAIAVSCLVLRFAYEGLEIAAVGGFVTALVVVMSAVCSALAFRHTWAGYARRPDPDSQSALRGLLTIGFVGALAAYFLRSLTEAPGEALHRTEYETARRRPRTAR</sequence>
<protein>
    <submittedName>
        <fullName evidence="2">EamA/RhaT family transporter</fullName>
    </submittedName>
</protein>
<dbReference type="RefSeq" id="WP_267028530.1">
    <property type="nucleotide sequence ID" value="NZ_JAIFZO010000002.1"/>
</dbReference>
<reference evidence="2" key="1">
    <citation type="journal article" date="2022" name="bioRxiv">
        <title>Discovery and biosynthetic assessment of Streptomyces ortus sp nov. isolated from a deep-sea sponge.</title>
        <authorList>
            <person name="Williams S.E."/>
        </authorList>
    </citation>
    <scope>NUCLEOTIDE SEQUENCE</scope>
    <source>
        <strain evidence="2">A15ISP2-DRY2</strain>
    </source>
</reference>
<feature type="transmembrane region" description="Helical" evidence="1">
    <location>
        <begin position="68"/>
        <end position="91"/>
    </location>
</feature>
<evidence type="ECO:0000313" key="2">
    <source>
        <dbReference type="EMBL" id="MCX4235918.1"/>
    </source>
</evidence>
<keyword evidence="1" id="KW-1133">Transmembrane helix</keyword>
<accession>A0ABT3VC63</accession>
<keyword evidence="1" id="KW-0472">Membrane</keyword>
<feature type="transmembrane region" description="Helical" evidence="1">
    <location>
        <begin position="42"/>
        <end position="62"/>
    </location>
</feature>
<comment type="caution">
    <text evidence="2">The sequence shown here is derived from an EMBL/GenBank/DDBJ whole genome shotgun (WGS) entry which is preliminary data.</text>
</comment>
<keyword evidence="1" id="KW-0812">Transmembrane</keyword>
<feature type="transmembrane region" description="Helical" evidence="1">
    <location>
        <begin position="112"/>
        <end position="130"/>
    </location>
</feature>
<dbReference type="EMBL" id="JAIFZO010000002">
    <property type="protein sequence ID" value="MCX4235918.1"/>
    <property type="molecule type" value="Genomic_DNA"/>
</dbReference>
<gene>
    <name evidence="2" type="ORF">K3769_24730</name>
</gene>
<dbReference type="Proteomes" id="UP001165590">
    <property type="component" value="Unassembled WGS sequence"/>
</dbReference>
<evidence type="ECO:0000256" key="1">
    <source>
        <dbReference type="SAM" id="Phobius"/>
    </source>
</evidence>
<evidence type="ECO:0000313" key="3">
    <source>
        <dbReference type="Proteomes" id="UP001165590"/>
    </source>
</evidence>